<protein>
    <submittedName>
        <fullName evidence="3">Uncharacterized protein YndB with AHSA1/START domain</fullName>
    </submittedName>
</protein>
<feature type="domain" description="Activator of Hsp90 ATPase homologue 1/2-like C-terminal" evidence="2">
    <location>
        <begin position="33"/>
        <end position="144"/>
    </location>
</feature>
<dbReference type="Gene3D" id="3.30.530.20">
    <property type="match status" value="1"/>
</dbReference>
<sequence>MEKGSFDSGPPGGARVVADGDLWTLIFVRDLRHPPAEVWAALTDPDRLDRWAPFSAARDLSVTGDTTLAMVDGPERTPVPATVLRAEPPALLEYTWGGDLLRWELAGTAEGTRLTLRHRFAPRDEAPMYAAGWHLCAAVLARLLAGDPVGVIRGRDAAAHGWAELRAGYAEQLAR</sequence>
<dbReference type="AlphaFoldDB" id="A0A7W7MPL2"/>
<evidence type="ECO:0000313" key="3">
    <source>
        <dbReference type="EMBL" id="MBB4762246.1"/>
    </source>
</evidence>
<comment type="caution">
    <text evidence="3">The sequence shown here is derived from an EMBL/GenBank/DDBJ whole genome shotgun (WGS) entry which is preliminary data.</text>
</comment>
<dbReference type="InterPro" id="IPR023393">
    <property type="entry name" value="START-like_dom_sf"/>
</dbReference>
<dbReference type="Proteomes" id="UP000578112">
    <property type="component" value="Unassembled WGS sequence"/>
</dbReference>
<keyword evidence="4" id="KW-1185">Reference proteome</keyword>
<reference evidence="3 4" key="1">
    <citation type="submission" date="2020-08" db="EMBL/GenBank/DDBJ databases">
        <title>Sequencing the genomes of 1000 actinobacteria strains.</title>
        <authorList>
            <person name="Klenk H.-P."/>
        </authorList>
    </citation>
    <scope>NUCLEOTIDE SEQUENCE [LARGE SCALE GENOMIC DNA]</scope>
    <source>
        <strain evidence="3 4">DSM 43149</strain>
    </source>
</reference>
<evidence type="ECO:0000259" key="2">
    <source>
        <dbReference type="Pfam" id="PF08327"/>
    </source>
</evidence>
<comment type="similarity">
    <text evidence="1">Belongs to the AHA1 family.</text>
</comment>
<dbReference type="EMBL" id="JACHNH010000001">
    <property type="protein sequence ID" value="MBB4762246.1"/>
    <property type="molecule type" value="Genomic_DNA"/>
</dbReference>
<dbReference type="RefSeq" id="WP_239087310.1">
    <property type="nucleotide sequence ID" value="NZ_BOMK01000012.1"/>
</dbReference>
<gene>
    <name evidence="3" type="ORF">BJ971_002802</name>
</gene>
<dbReference type="SUPFAM" id="SSF55961">
    <property type="entry name" value="Bet v1-like"/>
    <property type="match status" value="1"/>
</dbReference>
<evidence type="ECO:0000313" key="4">
    <source>
        <dbReference type="Proteomes" id="UP000578112"/>
    </source>
</evidence>
<organism evidence="3 4">
    <name type="scientific">Actinoplanes digitatis</name>
    <dbReference type="NCBI Taxonomy" id="1868"/>
    <lineage>
        <taxon>Bacteria</taxon>
        <taxon>Bacillati</taxon>
        <taxon>Actinomycetota</taxon>
        <taxon>Actinomycetes</taxon>
        <taxon>Micromonosporales</taxon>
        <taxon>Micromonosporaceae</taxon>
        <taxon>Actinoplanes</taxon>
    </lineage>
</organism>
<dbReference type="Pfam" id="PF08327">
    <property type="entry name" value="AHSA1"/>
    <property type="match status" value="1"/>
</dbReference>
<dbReference type="CDD" id="cd08899">
    <property type="entry name" value="SRPBCC_CalC_Aha1-like_6"/>
    <property type="match status" value="1"/>
</dbReference>
<accession>A0A7W7MPL2</accession>
<name>A0A7W7MPL2_9ACTN</name>
<proteinExistence type="inferred from homology"/>
<dbReference type="InterPro" id="IPR013538">
    <property type="entry name" value="ASHA1/2-like_C"/>
</dbReference>
<evidence type="ECO:0000256" key="1">
    <source>
        <dbReference type="ARBA" id="ARBA00006817"/>
    </source>
</evidence>